<name>A0ABR1FZ06_AURAN</name>
<comment type="caution">
    <text evidence="1">The sequence shown here is derived from an EMBL/GenBank/DDBJ whole genome shotgun (WGS) entry which is preliminary data.</text>
</comment>
<evidence type="ECO:0000313" key="2">
    <source>
        <dbReference type="Proteomes" id="UP001363151"/>
    </source>
</evidence>
<reference evidence="1 2" key="1">
    <citation type="submission" date="2024-03" db="EMBL/GenBank/DDBJ databases">
        <title>Aureococcus anophagefferens CCMP1851 and Kratosvirus quantuckense: Draft genome of a second virus-susceptible host strain in the model system.</title>
        <authorList>
            <person name="Chase E."/>
            <person name="Truchon A.R."/>
            <person name="Schepens W."/>
            <person name="Wilhelm S.W."/>
        </authorList>
    </citation>
    <scope>NUCLEOTIDE SEQUENCE [LARGE SCALE GENOMIC DNA]</scope>
    <source>
        <strain evidence="1 2">CCMP1851</strain>
    </source>
</reference>
<gene>
    <name evidence="1" type="ORF">SO694_00059261</name>
</gene>
<proteinExistence type="predicted"/>
<dbReference type="EMBL" id="JBBJCI010000202">
    <property type="protein sequence ID" value="KAK7241431.1"/>
    <property type="molecule type" value="Genomic_DNA"/>
</dbReference>
<keyword evidence="2" id="KW-1185">Reference proteome</keyword>
<dbReference type="Proteomes" id="UP001363151">
    <property type="component" value="Unassembled WGS sequence"/>
</dbReference>
<sequence length="111" mass="12549">MCDKRGHKSVCRKIRDREAAAKLQAVRDEAAAQREDDAPEQLVFYGPAPRSRADEARARIAAEHEAARVLREAEPERAPPLSARFGSRCPICLENWDVNEENARNITSVFY</sequence>
<organism evidence="1 2">
    <name type="scientific">Aureococcus anophagefferens</name>
    <name type="common">Harmful bloom alga</name>
    <dbReference type="NCBI Taxonomy" id="44056"/>
    <lineage>
        <taxon>Eukaryota</taxon>
        <taxon>Sar</taxon>
        <taxon>Stramenopiles</taxon>
        <taxon>Ochrophyta</taxon>
        <taxon>Pelagophyceae</taxon>
        <taxon>Pelagomonadales</taxon>
        <taxon>Pelagomonadaceae</taxon>
        <taxon>Aureococcus</taxon>
    </lineage>
</organism>
<protein>
    <submittedName>
        <fullName evidence="1">Uncharacterized protein</fullName>
    </submittedName>
</protein>
<evidence type="ECO:0000313" key="1">
    <source>
        <dbReference type="EMBL" id="KAK7241431.1"/>
    </source>
</evidence>
<accession>A0ABR1FZ06</accession>